<accession>A0AAN9KE85</accession>
<reference evidence="2 3" key="1">
    <citation type="submission" date="2024-01" db="EMBL/GenBank/DDBJ databases">
        <title>The genomes of 5 underutilized Papilionoideae crops provide insights into root nodulation and disease resistanc.</title>
        <authorList>
            <person name="Jiang F."/>
        </authorList>
    </citation>
    <scope>NUCLEOTIDE SEQUENCE [LARGE SCALE GENOMIC DNA]</scope>
    <source>
        <strain evidence="2">LVBAO_FW01</strain>
        <tissue evidence="2">Leaves</tissue>
    </source>
</reference>
<comment type="caution">
    <text evidence="2">The sequence shown here is derived from an EMBL/GenBank/DDBJ whole genome shotgun (WGS) entry which is preliminary data.</text>
</comment>
<evidence type="ECO:0000313" key="3">
    <source>
        <dbReference type="Proteomes" id="UP001367508"/>
    </source>
</evidence>
<evidence type="ECO:0000256" key="1">
    <source>
        <dbReference type="SAM" id="MobiDB-lite"/>
    </source>
</evidence>
<dbReference type="AlphaFoldDB" id="A0AAN9KE85"/>
<evidence type="ECO:0000313" key="2">
    <source>
        <dbReference type="EMBL" id="KAK7315822.1"/>
    </source>
</evidence>
<name>A0AAN9KE85_CANGL</name>
<protein>
    <submittedName>
        <fullName evidence="2">Uncharacterized protein</fullName>
    </submittedName>
</protein>
<organism evidence="2 3">
    <name type="scientific">Canavalia gladiata</name>
    <name type="common">Sword bean</name>
    <name type="synonym">Dolichos gladiatus</name>
    <dbReference type="NCBI Taxonomy" id="3824"/>
    <lineage>
        <taxon>Eukaryota</taxon>
        <taxon>Viridiplantae</taxon>
        <taxon>Streptophyta</taxon>
        <taxon>Embryophyta</taxon>
        <taxon>Tracheophyta</taxon>
        <taxon>Spermatophyta</taxon>
        <taxon>Magnoliopsida</taxon>
        <taxon>eudicotyledons</taxon>
        <taxon>Gunneridae</taxon>
        <taxon>Pentapetalae</taxon>
        <taxon>rosids</taxon>
        <taxon>fabids</taxon>
        <taxon>Fabales</taxon>
        <taxon>Fabaceae</taxon>
        <taxon>Papilionoideae</taxon>
        <taxon>50 kb inversion clade</taxon>
        <taxon>NPAAA clade</taxon>
        <taxon>indigoferoid/millettioid clade</taxon>
        <taxon>Phaseoleae</taxon>
        <taxon>Canavalia</taxon>
    </lineage>
</organism>
<feature type="compositionally biased region" description="Basic and acidic residues" evidence="1">
    <location>
        <begin position="46"/>
        <end position="59"/>
    </location>
</feature>
<dbReference type="EMBL" id="JAYMYQ010000008">
    <property type="protein sequence ID" value="KAK7315822.1"/>
    <property type="molecule type" value="Genomic_DNA"/>
</dbReference>
<feature type="region of interest" description="Disordered" evidence="1">
    <location>
        <begin position="45"/>
        <end position="64"/>
    </location>
</feature>
<proteinExistence type="predicted"/>
<keyword evidence="3" id="KW-1185">Reference proteome</keyword>
<dbReference type="Proteomes" id="UP001367508">
    <property type="component" value="Unassembled WGS sequence"/>
</dbReference>
<gene>
    <name evidence="2" type="ORF">VNO77_34400</name>
</gene>
<sequence length="113" mass="12282">MYHQDQGQDEGGGVSNCLRTMSMGKDAKTLHEDAWVSQKGMGVDRVVGESPRHSSESNRLEGVLSSRCPSVKGVTIYLPMTKSQKQQEARARFRKKGGAFSAKSLGMISTAYG</sequence>